<proteinExistence type="inferred from homology"/>
<keyword evidence="7" id="KW-0915">Sodium</keyword>
<evidence type="ECO:0000256" key="5">
    <source>
        <dbReference type="ARBA" id="ARBA00022692"/>
    </source>
</evidence>
<keyword evidence="11 13" id="KW-0739">Sodium transport</keyword>
<evidence type="ECO:0000256" key="3">
    <source>
        <dbReference type="ARBA" id="ARBA00022448"/>
    </source>
</evidence>
<evidence type="ECO:0000256" key="11">
    <source>
        <dbReference type="ARBA" id="ARBA00023201"/>
    </source>
</evidence>
<evidence type="ECO:0000256" key="4">
    <source>
        <dbReference type="ARBA" id="ARBA00022461"/>
    </source>
</evidence>
<keyword evidence="10" id="KW-0325">Glycoprotein</keyword>
<evidence type="ECO:0000256" key="14">
    <source>
        <dbReference type="SAM" id="Phobius"/>
    </source>
</evidence>
<keyword evidence="15" id="KW-1185">Reference proteome</keyword>
<keyword evidence="12 13" id="KW-0407">Ion channel</keyword>
<keyword evidence="8 13" id="KW-0406">Ion transport</keyword>
<dbReference type="Pfam" id="PF00858">
    <property type="entry name" value="ASC"/>
    <property type="match status" value="1"/>
</dbReference>
<dbReference type="InterPro" id="IPR001873">
    <property type="entry name" value="ENaC"/>
</dbReference>
<dbReference type="PANTHER" id="PTHR11690:SF120">
    <property type="entry name" value="FLR-1"/>
    <property type="match status" value="1"/>
</dbReference>
<organism evidence="15 16">
    <name type="scientific">Plectus sambesii</name>
    <dbReference type="NCBI Taxonomy" id="2011161"/>
    <lineage>
        <taxon>Eukaryota</taxon>
        <taxon>Metazoa</taxon>
        <taxon>Ecdysozoa</taxon>
        <taxon>Nematoda</taxon>
        <taxon>Chromadorea</taxon>
        <taxon>Plectida</taxon>
        <taxon>Plectina</taxon>
        <taxon>Plectoidea</taxon>
        <taxon>Plectidae</taxon>
        <taxon>Plectus</taxon>
    </lineage>
</organism>
<protein>
    <submittedName>
        <fullName evidence="16">Uncharacterized protein</fullName>
    </submittedName>
</protein>
<reference evidence="16" key="1">
    <citation type="submission" date="2022-11" db="UniProtKB">
        <authorList>
            <consortium name="WormBaseParasite"/>
        </authorList>
    </citation>
    <scope>IDENTIFICATION</scope>
</reference>
<evidence type="ECO:0000256" key="1">
    <source>
        <dbReference type="ARBA" id="ARBA00004141"/>
    </source>
</evidence>
<accession>A0A914XBH6</accession>
<evidence type="ECO:0000256" key="10">
    <source>
        <dbReference type="ARBA" id="ARBA00023180"/>
    </source>
</evidence>
<evidence type="ECO:0000256" key="8">
    <source>
        <dbReference type="ARBA" id="ARBA00023065"/>
    </source>
</evidence>
<evidence type="ECO:0000256" key="6">
    <source>
        <dbReference type="ARBA" id="ARBA00022989"/>
    </source>
</evidence>
<dbReference type="GO" id="GO:0015280">
    <property type="term" value="F:ligand-gated sodium channel activity"/>
    <property type="evidence" value="ECO:0007669"/>
    <property type="project" value="TreeGrafter"/>
</dbReference>
<keyword evidence="3 13" id="KW-0813">Transport</keyword>
<dbReference type="WBParaSite" id="PSAMB.scaffold723size42728.g8178.t1">
    <property type="protein sequence ID" value="PSAMB.scaffold723size42728.g8178.t1"/>
    <property type="gene ID" value="PSAMB.scaffold723size42728.g8178"/>
</dbReference>
<feature type="transmembrane region" description="Helical" evidence="14">
    <location>
        <begin position="42"/>
        <end position="66"/>
    </location>
</feature>
<dbReference type="GO" id="GO:0005886">
    <property type="term" value="C:plasma membrane"/>
    <property type="evidence" value="ECO:0007669"/>
    <property type="project" value="TreeGrafter"/>
</dbReference>
<dbReference type="Proteomes" id="UP000887566">
    <property type="component" value="Unplaced"/>
</dbReference>
<keyword evidence="6 14" id="KW-1133">Transmembrane helix</keyword>
<keyword evidence="4 13" id="KW-0894">Sodium channel</keyword>
<keyword evidence="9 14" id="KW-0472">Membrane</keyword>
<evidence type="ECO:0000256" key="9">
    <source>
        <dbReference type="ARBA" id="ARBA00023136"/>
    </source>
</evidence>
<evidence type="ECO:0000256" key="12">
    <source>
        <dbReference type="ARBA" id="ARBA00023303"/>
    </source>
</evidence>
<evidence type="ECO:0000256" key="13">
    <source>
        <dbReference type="RuleBase" id="RU000679"/>
    </source>
</evidence>
<dbReference type="PANTHER" id="PTHR11690">
    <property type="entry name" value="AMILORIDE-SENSITIVE SODIUM CHANNEL-RELATED"/>
    <property type="match status" value="1"/>
</dbReference>
<comment type="similarity">
    <text evidence="2 13">Belongs to the amiloride-sensitive sodium channel (TC 1.A.6) family.</text>
</comment>
<keyword evidence="5 13" id="KW-0812">Transmembrane</keyword>
<sequence length="231" mass="26613">MSFTNKSHHLHLPDYETDMFTGITTYHGLVRIYNSRSWLSRIFWIVITLSSFGAFLYQAYLLLLMLNSKPTLTQISINIPKNGIEFPSITICNFNPTMKSKVAKYNMSEEVQEYIQTAYAEVESLDDYFTNTTKLAYLHQKYTEYVTNYNRAHPANESWRLENIFFDTGFNCNDMLLECTYAGRAINCCEYVTEVMTDIGKCLQFGGSLQESLQRQVISGSSDGLHILIEI</sequence>
<dbReference type="PRINTS" id="PR01078">
    <property type="entry name" value="AMINACHANNEL"/>
</dbReference>
<evidence type="ECO:0000313" key="15">
    <source>
        <dbReference type="Proteomes" id="UP000887566"/>
    </source>
</evidence>
<evidence type="ECO:0000313" key="16">
    <source>
        <dbReference type="WBParaSite" id="PSAMB.scaffold723size42728.g8178.t1"/>
    </source>
</evidence>
<comment type="subcellular location">
    <subcellularLocation>
        <location evidence="1">Membrane</location>
        <topology evidence="1">Multi-pass membrane protein</topology>
    </subcellularLocation>
</comment>
<name>A0A914XBH6_9BILA</name>
<evidence type="ECO:0000256" key="7">
    <source>
        <dbReference type="ARBA" id="ARBA00023053"/>
    </source>
</evidence>
<dbReference type="AlphaFoldDB" id="A0A914XBH6"/>
<evidence type="ECO:0000256" key="2">
    <source>
        <dbReference type="ARBA" id="ARBA00007193"/>
    </source>
</evidence>
<dbReference type="Gene3D" id="2.60.470.10">
    <property type="entry name" value="Acid-sensing ion channels like domains"/>
    <property type="match status" value="1"/>
</dbReference>